<dbReference type="PANTHER" id="PTHR24241">
    <property type="entry name" value="NEUROPEPTIDE RECEPTOR-RELATED G-PROTEIN COUPLED RECEPTOR"/>
    <property type="match status" value="1"/>
</dbReference>
<dbReference type="GO" id="GO:0097003">
    <property type="term" value="F:adipokinetic hormone receptor activity"/>
    <property type="evidence" value="ECO:0007669"/>
    <property type="project" value="TreeGrafter"/>
</dbReference>
<dbReference type="GO" id="GO:0005886">
    <property type="term" value="C:plasma membrane"/>
    <property type="evidence" value="ECO:0007669"/>
    <property type="project" value="UniProtKB-SubCell"/>
</dbReference>
<evidence type="ECO:0000256" key="7">
    <source>
        <dbReference type="ARBA" id="ARBA00023170"/>
    </source>
</evidence>
<dbReference type="SUPFAM" id="SSF81321">
    <property type="entry name" value="Family A G protein-coupled receptor-like"/>
    <property type="match status" value="1"/>
</dbReference>
<evidence type="ECO:0000256" key="1">
    <source>
        <dbReference type="ARBA" id="ARBA00004651"/>
    </source>
</evidence>
<dbReference type="RefSeq" id="XP_034246859.1">
    <property type="nucleotide sequence ID" value="XM_034390968.1"/>
</dbReference>
<gene>
    <name evidence="12" type="primary">LOC117648464</name>
</gene>
<dbReference type="InParanoid" id="A0A6P8ZR24"/>
<keyword evidence="3" id="KW-1003">Cell membrane</keyword>
<dbReference type="Pfam" id="PF00001">
    <property type="entry name" value="7tm_1"/>
    <property type="match status" value="1"/>
</dbReference>
<name>A0A6P8ZR24_THRPL</name>
<keyword evidence="7" id="KW-0675">Receptor</keyword>
<dbReference type="PANTHER" id="PTHR24241:SF59">
    <property type="entry name" value="ADIPOKINETIC HORMONE RECEPTOR, ISOFORM C"/>
    <property type="match status" value="1"/>
</dbReference>
<feature type="compositionally biased region" description="Low complexity" evidence="8">
    <location>
        <begin position="128"/>
        <end position="149"/>
    </location>
</feature>
<keyword evidence="6 9" id="KW-0472">Membrane</keyword>
<dbReference type="Proteomes" id="UP000515158">
    <property type="component" value="Unplaced"/>
</dbReference>
<dbReference type="AlphaFoldDB" id="A0A6P8ZR24"/>
<accession>A0A6P8ZR24</accession>
<dbReference type="GO" id="GO:0042277">
    <property type="term" value="F:peptide binding"/>
    <property type="evidence" value="ECO:0007669"/>
    <property type="project" value="TreeGrafter"/>
</dbReference>
<evidence type="ECO:0000256" key="9">
    <source>
        <dbReference type="SAM" id="Phobius"/>
    </source>
</evidence>
<protein>
    <submittedName>
        <fullName evidence="12">Uncharacterized protein LOC117648464</fullName>
    </submittedName>
</protein>
<dbReference type="InterPro" id="IPR017452">
    <property type="entry name" value="GPCR_Rhodpsn_7TM"/>
</dbReference>
<feature type="domain" description="G-protein coupled receptors family 1 profile" evidence="10">
    <location>
        <begin position="1"/>
        <end position="56"/>
    </location>
</feature>
<dbReference type="Gene3D" id="1.20.1070.10">
    <property type="entry name" value="Rhodopsin 7-helix transmembrane proteins"/>
    <property type="match status" value="1"/>
</dbReference>
<dbReference type="InterPro" id="IPR000276">
    <property type="entry name" value="GPCR_Rhodpsn"/>
</dbReference>
<evidence type="ECO:0000256" key="4">
    <source>
        <dbReference type="ARBA" id="ARBA00022692"/>
    </source>
</evidence>
<proteinExistence type="inferred from homology"/>
<dbReference type="GO" id="GO:0032870">
    <property type="term" value="P:cellular response to hormone stimulus"/>
    <property type="evidence" value="ECO:0007669"/>
    <property type="project" value="TreeGrafter"/>
</dbReference>
<dbReference type="KEGG" id="tpal:117648464"/>
<keyword evidence="5 9" id="KW-1133">Transmembrane helix</keyword>
<feature type="transmembrane region" description="Helical" evidence="9">
    <location>
        <begin position="37"/>
        <end position="59"/>
    </location>
</feature>
<keyword evidence="4 9" id="KW-0812">Transmembrane</keyword>
<reference evidence="12" key="1">
    <citation type="submission" date="2025-08" db="UniProtKB">
        <authorList>
            <consortium name="RefSeq"/>
        </authorList>
    </citation>
    <scope>IDENTIFICATION</scope>
    <source>
        <tissue evidence="12">Total insect</tissue>
    </source>
</reference>
<keyword evidence="11" id="KW-1185">Reference proteome</keyword>
<sequence>MTIIIVLVFFVCSTPYYVMMVWYWVDRKNAINSDQRLQKGLMLFASANSCMNPIVYGAFNIRTRRSNSQRQRPKNSRVRALGLLRLVSCATEWSELNSIVCLKQQGVDPAVGAVGRHGPQADAEKRSAQQQAGQPRQQRQPGGSLQGLQEPQESAGGLPGLLRSRLPENHRFRLAQRSCSAPGLPLGHVRFSSGPCSKLSALEVLVCVREVGFSSGPSSKLSALGLSNWKRFDNNNLFQSKAHTFLSAPFALILRINL</sequence>
<evidence type="ECO:0000259" key="10">
    <source>
        <dbReference type="PROSITE" id="PS50262"/>
    </source>
</evidence>
<evidence type="ECO:0000256" key="3">
    <source>
        <dbReference type="ARBA" id="ARBA00022475"/>
    </source>
</evidence>
<evidence type="ECO:0000256" key="5">
    <source>
        <dbReference type="ARBA" id="ARBA00022989"/>
    </source>
</evidence>
<dbReference type="PROSITE" id="PS50262">
    <property type="entry name" value="G_PROTEIN_RECEP_F1_2"/>
    <property type="match status" value="1"/>
</dbReference>
<evidence type="ECO:0000256" key="8">
    <source>
        <dbReference type="SAM" id="MobiDB-lite"/>
    </source>
</evidence>
<dbReference type="OrthoDB" id="6435638at2759"/>
<dbReference type="GeneID" id="117648464"/>
<evidence type="ECO:0000256" key="6">
    <source>
        <dbReference type="ARBA" id="ARBA00023136"/>
    </source>
</evidence>
<dbReference type="GO" id="GO:0004930">
    <property type="term" value="F:G protein-coupled receptor activity"/>
    <property type="evidence" value="ECO:0007669"/>
    <property type="project" value="InterPro"/>
</dbReference>
<comment type="similarity">
    <text evidence="2">Belongs to the G-protein coupled receptor 1 family.</text>
</comment>
<feature type="region of interest" description="Disordered" evidence="8">
    <location>
        <begin position="112"/>
        <end position="162"/>
    </location>
</feature>
<evidence type="ECO:0000313" key="12">
    <source>
        <dbReference type="RefSeq" id="XP_034246859.1"/>
    </source>
</evidence>
<feature type="transmembrane region" description="Helical" evidence="9">
    <location>
        <begin position="6"/>
        <end position="25"/>
    </location>
</feature>
<organism evidence="12">
    <name type="scientific">Thrips palmi</name>
    <name type="common">Melon thrips</name>
    <dbReference type="NCBI Taxonomy" id="161013"/>
    <lineage>
        <taxon>Eukaryota</taxon>
        <taxon>Metazoa</taxon>
        <taxon>Ecdysozoa</taxon>
        <taxon>Arthropoda</taxon>
        <taxon>Hexapoda</taxon>
        <taxon>Insecta</taxon>
        <taxon>Pterygota</taxon>
        <taxon>Neoptera</taxon>
        <taxon>Paraneoptera</taxon>
        <taxon>Thysanoptera</taxon>
        <taxon>Terebrantia</taxon>
        <taxon>Thripoidea</taxon>
        <taxon>Thripidae</taxon>
        <taxon>Thrips</taxon>
    </lineage>
</organism>
<comment type="subcellular location">
    <subcellularLocation>
        <location evidence="1">Cell membrane</location>
        <topology evidence="1">Multi-pass membrane protein</topology>
    </subcellularLocation>
</comment>
<evidence type="ECO:0000313" key="11">
    <source>
        <dbReference type="Proteomes" id="UP000515158"/>
    </source>
</evidence>
<evidence type="ECO:0000256" key="2">
    <source>
        <dbReference type="ARBA" id="ARBA00010663"/>
    </source>
</evidence>